<proteinExistence type="predicted"/>
<keyword evidence="1" id="KW-0472">Membrane</keyword>
<sequence length="67" mass="7647">MSKRSLILKEAVTFSLGSIGGITIFFILLSLFTNYHFFNGERGQYILIILFIGFTLGRYAQLSRHTN</sequence>
<evidence type="ECO:0000313" key="2">
    <source>
        <dbReference type="EMBL" id="EOT86190.1"/>
    </source>
</evidence>
<evidence type="ECO:0000313" key="3">
    <source>
        <dbReference type="Proteomes" id="UP000015961"/>
    </source>
</evidence>
<organism evidence="2 3">
    <name type="scientific">Enterococcus sulfureus ATCC 49903</name>
    <dbReference type="NCBI Taxonomy" id="1140003"/>
    <lineage>
        <taxon>Bacteria</taxon>
        <taxon>Bacillati</taxon>
        <taxon>Bacillota</taxon>
        <taxon>Bacilli</taxon>
        <taxon>Lactobacillales</taxon>
        <taxon>Enterococcaceae</taxon>
        <taxon>Enterococcus</taxon>
    </lineage>
</organism>
<evidence type="ECO:0000256" key="1">
    <source>
        <dbReference type="SAM" id="Phobius"/>
    </source>
</evidence>
<keyword evidence="1" id="KW-0812">Transmembrane</keyword>
<protein>
    <submittedName>
        <fullName evidence="2">Uncharacterized protein</fullName>
    </submittedName>
</protein>
<keyword evidence="3" id="KW-1185">Reference proteome</keyword>
<feature type="transmembrane region" description="Helical" evidence="1">
    <location>
        <begin position="44"/>
        <end position="60"/>
    </location>
</feature>
<keyword evidence="1" id="KW-1133">Transmembrane helix</keyword>
<dbReference type="STRING" id="1140003.OMY_01646"/>
<dbReference type="EMBL" id="ASWO01000003">
    <property type="protein sequence ID" value="EOT86190.1"/>
    <property type="molecule type" value="Genomic_DNA"/>
</dbReference>
<reference evidence="2 3" key="1">
    <citation type="submission" date="2013-03" db="EMBL/GenBank/DDBJ databases">
        <title>The Genome Sequence of Enterococcus sulfureus ATCC_49903 (PacBio/Illumina hybrid assembly).</title>
        <authorList>
            <consortium name="The Broad Institute Genomics Platform"/>
            <consortium name="The Broad Institute Genome Sequencing Center for Infectious Disease"/>
            <person name="Earl A."/>
            <person name="Russ C."/>
            <person name="Gilmore M."/>
            <person name="Surin D."/>
            <person name="Walker B."/>
            <person name="Young S."/>
            <person name="Zeng Q."/>
            <person name="Gargeya S."/>
            <person name="Fitzgerald M."/>
            <person name="Haas B."/>
            <person name="Abouelleil A."/>
            <person name="Allen A.W."/>
            <person name="Alvarado L."/>
            <person name="Arachchi H.M."/>
            <person name="Berlin A.M."/>
            <person name="Chapman S.B."/>
            <person name="Gainer-Dewar J."/>
            <person name="Goldberg J."/>
            <person name="Griggs A."/>
            <person name="Gujja S."/>
            <person name="Hansen M."/>
            <person name="Howarth C."/>
            <person name="Imamovic A."/>
            <person name="Ireland A."/>
            <person name="Larimer J."/>
            <person name="McCowan C."/>
            <person name="Murphy C."/>
            <person name="Pearson M."/>
            <person name="Poon T.W."/>
            <person name="Priest M."/>
            <person name="Roberts A."/>
            <person name="Saif S."/>
            <person name="Shea T."/>
            <person name="Sisk P."/>
            <person name="Sykes S."/>
            <person name="Wortman J."/>
            <person name="Nusbaum C."/>
            <person name="Birren B."/>
        </authorList>
    </citation>
    <scope>NUCLEOTIDE SEQUENCE [LARGE SCALE GENOMIC DNA]</scope>
    <source>
        <strain evidence="2 3">ATCC 49903</strain>
    </source>
</reference>
<dbReference type="Proteomes" id="UP000015961">
    <property type="component" value="Unassembled WGS sequence"/>
</dbReference>
<comment type="caution">
    <text evidence="2">The sequence shown here is derived from an EMBL/GenBank/DDBJ whole genome shotgun (WGS) entry which is preliminary data.</text>
</comment>
<dbReference type="AlphaFoldDB" id="S0KP65"/>
<accession>S0KP65</accession>
<feature type="transmembrane region" description="Helical" evidence="1">
    <location>
        <begin position="12"/>
        <end position="32"/>
    </location>
</feature>
<gene>
    <name evidence="2" type="ORF">I573_00943</name>
</gene>
<name>S0KP65_9ENTE</name>